<evidence type="ECO:0000259" key="2">
    <source>
        <dbReference type="Pfam" id="PF18602"/>
    </source>
</evidence>
<evidence type="ECO:0000313" key="3">
    <source>
        <dbReference type="EMBL" id="PWC27682.1"/>
    </source>
</evidence>
<accession>A0A2U1V199</accession>
<name>A0A2U1V199_9PROT</name>
<dbReference type="Proteomes" id="UP000245048">
    <property type="component" value="Unassembled WGS sequence"/>
</dbReference>
<reference evidence="4" key="1">
    <citation type="submission" date="2017-10" db="EMBL/GenBank/DDBJ databases">
        <authorList>
            <person name="Toshchakov S.V."/>
            <person name="Goeva M.A."/>
        </authorList>
    </citation>
    <scope>NUCLEOTIDE SEQUENCE [LARGE SCALE GENOMIC DNA]</scope>
    <source>
        <strain evidence="4">JR1/69-1-13</strain>
    </source>
</reference>
<dbReference type="AlphaFoldDB" id="A0A2U1V199"/>
<feature type="domain" description="Rap1a immunity protein" evidence="2">
    <location>
        <begin position="37"/>
        <end position="130"/>
    </location>
</feature>
<sequence length="145" mass="14884">MRNIIVAAALAAAAASPALAQTSTTAPSSPPVTQVRTVADLAAICDPAPGPLRLEAIAYCQGYITAAGQYHAAMFPAGSGRKPLYCVPSPAPSVAQTGIAFAAWARQNAQYAAEPALDGLHRWAQATYPCPAETTPPRASRPASR</sequence>
<protein>
    <recommendedName>
        <fullName evidence="2">Rap1a immunity protein domain-containing protein</fullName>
    </recommendedName>
</protein>
<organism evidence="3 4">
    <name type="scientific">Teichococcus aestuarii</name>
    <dbReference type="NCBI Taxonomy" id="568898"/>
    <lineage>
        <taxon>Bacteria</taxon>
        <taxon>Pseudomonadati</taxon>
        <taxon>Pseudomonadota</taxon>
        <taxon>Alphaproteobacteria</taxon>
        <taxon>Acetobacterales</taxon>
        <taxon>Roseomonadaceae</taxon>
        <taxon>Roseomonas</taxon>
    </lineage>
</organism>
<dbReference type="InterPro" id="IPR041238">
    <property type="entry name" value="Rap1a"/>
</dbReference>
<feature type="signal peptide" evidence="1">
    <location>
        <begin position="1"/>
        <end position="20"/>
    </location>
</feature>
<evidence type="ECO:0000256" key="1">
    <source>
        <dbReference type="SAM" id="SignalP"/>
    </source>
</evidence>
<dbReference type="EMBL" id="PDOA01000012">
    <property type="protein sequence ID" value="PWC27682.1"/>
    <property type="molecule type" value="Genomic_DNA"/>
</dbReference>
<proteinExistence type="predicted"/>
<feature type="chain" id="PRO_5015427367" description="Rap1a immunity protein domain-containing protein" evidence="1">
    <location>
        <begin position="21"/>
        <end position="145"/>
    </location>
</feature>
<keyword evidence="1" id="KW-0732">Signal</keyword>
<gene>
    <name evidence="3" type="ORF">CR165_16835</name>
</gene>
<dbReference type="Pfam" id="PF18602">
    <property type="entry name" value="Rap1a"/>
    <property type="match status" value="1"/>
</dbReference>
<evidence type="ECO:0000313" key="4">
    <source>
        <dbReference type="Proteomes" id="UP000245048"/>
    </source>
</evidence>
<comment type="caution">
    <text evidence="3">The sequence shown here is derived from an EMBL/GenBank/DDBJ whole genome shotgun (WGS) entry which is preliminary data.</text>
</comment>
<keyword evidence="4" id="KW-1185">Reference proteome</keyword>